<evidence type="ECO:0000259" key="1">
    <source>
        <dbReference type="Pfam" id="PF08818"/>
    </source>
</evidence>
<dbReference type="SUPFAM" id="SSF159888">
    <property type="entry name" value="YdhG-like"/>
    <property type="match status" value="1"/>
</dbReference>
<protein>
    <recommendedName>
        <fullName evidence="1">YdhG-like domain-containing protein</fullName>
    </recommendedName>
</protein>
<dbReference type="Proteomes" id="UP000476064">
    <property type="component" value="Chromosome"/>
</dbReference>
<gene>
    <name evidence="2" type="ORF">GXP70_05255</name>
</gene>
<organism evidence="2 3">
    <name type="scientific">Paenibacillus lycopersici</name>
    <dbReference type="NCBI Taxonomy" id="2704462"/>
    <lineage>
        <taxon>Bacteria</taxon>
        <taxon>Bacillati</taxon>
        <taxon>Bacillota</taxon>
        <taxon>Bacilli</taxon>
        <taxon>Bacillales</taxon>
        <taxon>Paenibacillaceae</taxon>
        <taxon>Paenibacillus</taxon>
    </lineage>
</organism>
<reference evidence="2 3" key="1">
    <citation type="submission" date="2020-01" db="EMBL/GenBank/DDBJ databases">
        <title>Paenibacillus sp. nov., isolated from tomato rhizosphere.</title>
        <authorList>
            <person name="Weon H.-Y."/>
            <person name="Lee S.A."/>
        </authorList>
    </citation>
    <scope>NUCLEOTIDE SEQUENCE [LARGE SCALE GENOMIC DNA]</scope>
    <source>
        <strain evidence="2 3">12200R-189</strain>
    </source>
</reference>
<dbReference type="AlphaFoldDB" id="A0A6C0FRE0"/>
<dbReference type="KEGG" id="plyc:GXP70_05255"/>
<name>A0A6C0FRE0_9BACL</name>
<dbReference type="Pfam" id="PF08818">
    <property type="entry name" value="DUF1801"/>
    <property type="match status" value="1"/>
</dbReference>
<dbReference type="RefSeq" id="WP_162355503.1">
    <property type="nucleotide sequence ID" value="NZ_CP048209.1"/>
</dbReference>
<keyword evidence="3" id="KW-1185">Reference proteome</keyword>
<feature type="domain" description="YdhG-like" evidence="1">
    <location>
        <begin position="25"/>
        <end position="116"/>
    </location>
</feature>
<dbReference type="InterPro" id="IPR014922">
    <property type="entry name" value="YdhG-like"/>
</dbReference>
<accession>A0A6C0FRE0</accession>
<sequence>MVEKENTPSASSVDDYIAMFPPEVQAELQKLRQVIREAAPGAQEKIAYQMPAFALRGSLVYYAAYKNHIGFYPTASGIAGFKEELSIYKGSKGAVQFPLGQPLPYALIRRIVEFRVAENIAKADRKASRNRAKKS</sequence>
<dbReference type="Gene3D" id="3.90.1150.200">
    <property type="match status" value="1"/>
</dbReference>
<dbReference type="EMBL" id="CP048209">
    <property type="protein sequence ID" value="QHT59437.1"/>
    <property type="molecule type" value="Genomic_DNA"/>
</dbReference>
<evidence type="ECO:0000313" key="3">
    <source>
        <dbReference type="Proteomes" id="UP000476064"/>
    </source>
</evidence>
<proteinExistence type="predicted"/>
<evidence type="ECO:0000313" key="2">
    <source>
        <dbReference type="EMBL" id="QHT59437.1"/>
    </source>
</evidence>